<comment type="caution">
    <text evidence="1">The sequence shown here is derived from an EMBL/GenBank/DDBJ whole genome shotgun (WGS) entry which is preliminary data.</text>
</comment>
<protein>
    <submittedName>
        <fullName evidence="1">Uncharacterized protein</fullName>
    </submittedName>
</protein>
<sequence length="48" mass="5483">MARKSGEVYGNKTRSVQKNIKASLVFTLPRVSYPTRARCLTKVGYYDE</sequence>
<organism evidence="1 2">
    <name type="scientific">Portunus trituberculatus</name>
    <name type="common">Swimming crab</name>
    <name type="synonym">Neptunus trituberculatus</name>
    <dbReference type="NCBI Taxonomy" id="210409"/>
    <lineage>
        <taxon>Eukaryota</taxon>
        <taxon>Metazoa</taxon>
        <taxon>Ecdysozoa</taxon>
        <taxon>Arthropoda</taxon>
        <taxon>Crustacea</taxon>
        <taxon>Multicrustacea</taxon>
        <taxon>Malacostraca</taxon>
        <taxon>Eumalacostraca</taxon>
        <taxon>Eucarida</taxon>
        <taxon>Decapoda</taxon>
        <taxon>Pleocyemata</taxon>
        <taxon>Brachyura</taxon>
        <taxon>Eubrachyura</taxon>
        <taxon>Portunoidea</taxon>
        <taxon>Portunidae</taxon>
        <taxon>Portuninae</taxon>
        <taxon>Portunus</taxon>
    </lineage>
</organism>
<dbReference type="AlphaFoldDB" id="A0A5B7JSL4"/>
<gene>
    <name evidence="1" type="ORF">E2C01_096448</name>
</gene>
<evidence type="ECO:0000313" key="2">
    <source>
        <dbReference type="Proteomes" id="UP000324222"/>
    </source>
</evidence>
<dbReference type="EMBL" id="VSRR010125026">
    <property type="protein sequence ID" value="MPD00942.1"/>
    <property type="molecule type" value="Genomic_DNA"/>
</dbReference>
<reference evidence="1 2" key="1">
    <citation type="submission" date="2019-05" db="EMBL/GenBank/DDBJ databases">
        <title>Another draft genome of Portunus trituberculatus and its Hox gene families provides insights of decapod evolution.</title>
        <authorList>
            <person name="Jeong J.-H."/>
            <person name="Song I."/>
            <person name="Kim S."/>
            <person name="Choi T."/>
            <person name="Kim D."/>
            <person name="Ryu S."/>
            <person name="Kim W."/>
        </authorList>
    </citation>
    <scope>NUCLEOTIDE SEQUENCE [LARGE SCALE GENOMIC DNA]</scope>
    <source>
        <tissue evidence="1">Muscle</tissue>
    </source>
</reference>
<accession>A0A5B7JSL4</accession>
<proteinExistence type="predicted"/>
<dbReference type="Proteomes" id="UP000324222">
    <property type="component" value="Unassembled WGS sequence"/>
</dbReference>
<name>A0A5B7JSL4_PORTR</name>
<keyword evidence="2" id="KW-1185">Reference proteome</keyword>
<evidence type="ECO:0000313" key="1">
    <source>
        <dbReference type="EMBL" id="MPD00942.1"/>
    </source>
</evidence>